<organism evidence="2 3">
    <name type="scientific">Breznakibacter xylanolyticus</name>
    <dbReference type="NCBI Taxonomy" id="990"/>
    <lineage>
        <taxon>Bacteria</taxon>
        <taxon>Pseudomonadati</taxon>
        <taxon>Bacteroidota</taxon>
        <taxon>Bacteroidia</taxon>
        <taxon>Marinilabiliales</taxon>
        <taxon>Marinilabiliaceae</taxon>
        <taxon>Breznakibacter</taxon>
    </lineage>
</organism>
<dbReference type="Proteomes" id="UP000249239">
    <property type="component" value="Unassembled WGS sequence"/>
</dbReference>
<dbReference type="Gene3D" id="3.30.1380.20">
    <property type="entry name" value="Trafficking protein particle complex subunit 3"/>
    <property type="match status" value="1"/>
</dbReference>
<sequence>MNQPSAFQWSQLGDIEIGRPNMGTQTHVNVYRLLQHSLRHVLERQYGQAASNDLFFKAGKISGQEFCRHNMNGDLPFFDFIPHLQAKLRDLGIGILRIEHSNPQNFHITLTIEEDLDCSGTPVTGQTLCHYDEGFLAGIFECYSGHEMEARELECWGTGSQTCRFEIFKKS</sequence>
<evidence type="ECO:0000313" key="3">
    <source>
        <dbReference type="Proteomes" id="UP000249239"/>
    </source>
</evidence>
<keyword evidence="3" id="KW-1185">Reference proteome</keyword>
<protein>
    <recommendedName>
        <fullName evidence="1">4-vinyl reductase 4VR domain-containing protein</fullName>
    </recommendedName>
</protein>
<evidence type="ECO:0000259" key="1">
    <source>
        <dbReference type="SMART" id="SM00989"/>
    </source>
</evidence>
<name>A0A2W7NIM3_9BACT</name>
<dbReference type="EMBL" id="QKZK01000003">
    <property type="protein sequence ID" value="PZX20088.1"/>
    <property type="molecule type" value="Genomic_DNA"/>
</dbReference>
<dbReference type="OrthoDB" id="9788644at2"/>
<dbReference type="InterPro" id="IPR024096">
    <property type="entry name" value="NO_sig/Golgi_transp_ligand-bd"/>
</dbReference>
<evidence type="ECO:0000313" key="2">
    <source>
        <dbReference type="EMBL" id="PZX20088.1"/>
    </source>
</evidence>
<dbReference type="Pfam" id="PF02830">
    <property type="entry name" value="V4R"/>
    <property type="match status" value="1"/>
</dbReference>
<comment type="caution">
    <text evidence="2">The sequence shown here is derived from an EMBL/GenBank/DDBJ whole genome shotgun (WGS) entry which is preliminary data.</text>
</comment>
<dbReference type="RefSeq" id="WP_111444266.1">
    <property type="nucleotide sequence ID" value="NZ_QKZK01000003.1"/>
</dbReference>
<gene>
    <name evidence="2" type="ORF">LX69_00540</name>
</gene>
<proteinExistence type="predicted"/>
<reference evidence="2 3" key="1">
    <citation type="submission" date="2018-06" db="EMBL/GenBank/DDBJ databases">
        <title>Genomic Encyclopedia of Archaeal and Bacterial Type Strains, Phase II (KMG-II): from individual species to whole genera.</title>
        <authorList>
            <person name="Goeker M."/>
        </authorList>
    </citation>
    <scope>NUCLEOTIDE SEQUENCE [LARGE SCALE GENOMIC DNA]</scope>
    <source>
        <strain evidence="2 3">DSM 6779</strain>
    </source>
</reference>
<dbReference type="SMART" id="SM00989">
    <property type="entry name" value="V4R"/>
    <property type="match status" value="1"/>
</dbReference>
<accession>A0A2W7NIM3</accession>
<dbReference type="SUPFAM" id="SSF111126">
    <property type="entry name" value="Ligand-binding domain in the NO signalling and Golgi transport"/>
    <property type="match status" value="1"/>
</dbReference>
<dbReference type="AlphaFoldDB" id="A0A2W7NIM3"/>
<dbReference type="InterPro" id="IPR004096">
    <property type="entry name" value="V4R"/>
</dbReference>
<dbReference type="PANTHER" id="PTHR35090">
    <property type="entry name" value="DNA-DIRECTED RNA POLYMERASE SUBUNIT I"/>
    <property type="match status" value="1"/>
</dbReference>
<feature type="domain" description="4-vinyl reductase 4VR" evidence="1">
    <location>
        <begin position="107"/>
        <end position="169"/>
    </location>
</feature>
<dbReference type="PANTHER" id="PTHR35090:SF1">
    <property type="entry name" value="SLR0144 PROTEIN"/>
    <property type="match status" value="1"/>
</dbReference>